<name>A0A7T5VDG7_9BACT</name>
<protein>
    <submittedName>
        <fullName evidence="7">4Fe-4S binding protein</fullName>
    </submittedName>
</protein>
<dbReference type="PROSITE" id="PS00201">
    <property type="entry name" value="FLAVODOXIN"/>
    <property type="match status" value="1"/>
</dbReference>
<dbReference type="NCBIfam" id="NF038196">
    <property type="entry name" value="ferrodoxin_EFR1"/>
    <property type="match status" value="1"/>
</dbReference>
<evidence type="ECO:0000256" key="4">
    <source>
        <dbReference type="ARBA" id="ARBA00023004"/>
    </source>
</evidence>
<dbReference type="KEGG" id="dog:HP555_08455"/>
<evidence type="ECO:0000256" key="3">
    <source>
        <dbReference type="ARBA" id="ARBA00022723"/>
    </source>
</evidence>
<proteinExistence type="predicted"/>
<dbReference type="InterPro" id="IPR029039">
    <property type="entry name" value="Flavoprotein-like_sf"/>
</dbReference>
<accession>A0A7T5VDG7</accession>
<dbReference type="InterPro" id="IPR017896">
    <property type="entry name" value="4Fe4S_Fe-S-bd"/>
</dbReference>
<dbReference type="InterPro" id="IPR050572">
    <property type="entry name" value="Fe-S_Ferredoxin"/>
</dbReference>
<evidence type="ECO:0000256" key="5">
    <source>
        <dbReference type="ARBA" id="ARBA00023014"/>
    </source>
</evidence>
<keyword evidence="8" id="KW-1185">Reference proteome</keyword>
<dbReference type="InterPro" id="IPR047964">
    <property type="entry name" value="EFR1-like"/>
</dbReference>
<dbReference type="RefSeq" id="WP_199261491.1">
    <property type="nucleotide sequence ID" value="NZ_CP054140.1"/>
</dbReference>
<reference evidence="7 8" key="1">
    <citation type="submission" date="2020-05" db="EMBL/GenBank/DDBJ databases">
        <title>Complete genome of Desulfobulbus oligotrophicus.</title>
        <authorList>
            <person name="Podar M."/>
        </authorList>
    </citation>
    <scope>NUCLEOTIDE SEQUENCE [LARGE SCALE GENOMIC DNA]</scope>
    <source>
        <strain evidence="7 8">Prop6</strain>
    </source>
</reference>
<dbReference type="PANTHER" id="PTHR43687">
    <property type="entry name" value="ADENYLYLSULFATE REDUCTASE, BETA SUBUNIT"/>
    <property type="match status" value="1"/>
</dbReference>
<sequence length="279" mass="29982">MNYAHRIVYFSPAGTTRLVAETIQQRLLEQQCQVEMADLSVQGAAAARSLPDLSDTPVCLWIGSPVYCDHAIPLVSRWIDALTPNQTGRAVPFVTWGGVASGLALPEMAAQLVEKQYIPVAAAKVLAVHASMWGAVEPLAQGRPDQADLDQVRTLVDVVVERLAQQEQVVLDLQKLDYLPPTMRAEAQIKSLAAAKASMPPLAADEQLCTSCGICAEVCPTGAIVVDPYPIISEACVVCQQCVQACPEGAFPSNPEAMAARIREMAARSQEEQATVLLY</sequence>
<evidence type="ECO:0000313" key="7">
    <source>
        <dbReference type="EMBL" id="QQG65895.1"/>
    </source>
</evidence>
<dbReference type="PROSITE" id="PS00198">
    <property type="entry name" value="4FE4S_FER_1"/>
    <property type="match status" value="2"/>
</dbReference>
<feature type="domain" description="4Fe-4S ferredoxin-type" evidence="6">
    <location>
        <begin position="231"/>
        <end position="256"/>
    </location>
</feature>
<dbReference type="InterPro" id="IPR001226">
    <property type="entry name" value="Flavodoxin_CS"/>
</dbReference>
<dbReference type="PROSITE" id="PS51379">
    <property type="entry name" value="4FE4S_FER_2"/>
    <property type="match status" value="2"/>
</dbReference>
<dbReference type="InterPro" id="IPR017900">
    <property type="entry name" value="4Fe4S_Fe_S_CS"/>
</dbReference>
<dbReference type="Gene3D" id="3.30.70.20">
    <property type="match status" value="1"/>
</dbReference>
<dbReference type="PANTHER" id="PTHR43687:SF1">
    <property type="entry name" value="FERREDOXIN III"/>
    <property type="match status" value="1"/>
</dbReference>
<dbReference type="Pfam" id="PF00037">
    <property type="entry name" value="Fer4"/>
    <property type="match status" value="2"/>
</dbReference>
<dbReference type="GO" id="GO:0051539">
    <property type="term" value="F:4 iron, 4 sulfur cluster binding"/>
    <property type="evidence" value="ECO:0007669"/>
    <property type="project" value="UniProtKB-KW"/>
</dbReference>
<dbReference type="AlphaFoldDB" id="A0A7T5VDG7"/>
<dbReference type="Gene3D" id="3.40.50.360">
    <property type="match status" value="1"/>
</dbReference>
<gene>
    <name evidence="7" type="ORF">HP555_08455</name>
</gene>
<feature type="domain" description="4Fe-4S ferredoxin-type" evidence="6">
    <location>
        <begin position="200"/>
        <end position="229"/>
    </location>
</feature>
<keyword evidence="3" id="KW-0479">Metal-binding</keyword>
<dbReference type="EMBL" id="CP054140">
    <property type="protein sequence ID" value="QQG65895.1"/>
    <property type="molecule type" value="Genomic_DNA"/>
</dbReference>
<evidence type="ECO:0000259" key="6">
    <source>
        <dbReference type="PROSITE" id="PS51379"/>
    </source>
</evidence>
<keyword evidence="2" id="KW-0004">4Fe-4S</keyword>
<comment type="cofactor">
    <cofactor evidence="1">
        <name>FMN</name>
        <dbReference type="ChEBI" id="CHEBI:58210"/>
    </cofactor>
</comment>
<dbReference type="SUPFAM" id="SSF54862">
    <property type="entry name" value="4Fe-4S ferredoxins"/>
    <property type="match status" value="1"/>
</dbReference>
<dbReference type="GO" id="GO:0010181">
    <property type="term" value="F:FMN binding"/>
    <property type="evidence" value="ECO:0007669"/>
    <property type="project" value="InterPro"/>
</dbReference>
<dbReference type="SUPFAM" id="SSF52218">
    <property type="entry name" value="Flavoproteins"/>
    <property type="match status" value="1"/>
</dbReference>
<organism evidence="7 8">
    <name type="scientific">Desulfobulbus oligotrophicus</name>
    <dbReference type="NCBI Taxonomy" id="1909699"/>
    <lineage>
        <taxon>Bacteria</taxon>
        <taxon>Pseudomonadati</taxon>
        <taxon>Thermodesulfobacteriota</taxon>
        <taxon>Desulfobulbia</taxon>
        <taxon>Desulfobulbales</taxon>
        <taxon>Desulfobulbaceae</taxon>
        <taxon>Desulfobulbus</taxon>
    </lineage>
</organism>
<keyword evidence="5" id="KW-0411">Iron-sulfur</keyword>
<evidence type="ECO:0000256" key="2">
    <source>
        <dbReference type="ARBA" id="ARBA00022485"/>
    </source>
</evidence>
<evidence type="ECO:0000313" key="8">
    <source>
        <dbReference type="Proteomes" id="UP000596092"/>
    </source>
</evidence>
<evidence type="ECO:0000256" key="1">
    <source>
        <dbReference type="ARBA" id="ARBA00001917"/>
    </source>
</evidence>
<dbReference type="Proteomes" id="UP000596092">
    <property type="component" value="Chromosome"/>
</dbReference>
<dbReference type="GO" id="GO:0046872">
    <property type="term" value="F:metal ion binding"/>
    <property type="evidence" value="ECO:0007669"/>
    <property type="project" value="UniProtKB-KW"/>
</dbReference>
<dbReference type="GO" id="GO:0009055">
    <property type="term" value="F:electron transfer activity"/>
    <property type="evidence" value="ECO:0007669"/>
    <property type="project" value="InterPro"/>
</dbReference>
<keyword evidence="4" id="KW-0408">Iron</keyword>